<organism evidence="2 3">
    <name type="scientific">Cherax quadricarinatus</name>
    <name type="common">Australian red claw crayfish</name>
    <dbReference type="NCBI Taxonomy" id="27406"/>
    <lineage>
        <taxon>Eukaryota</taxon>
        <taxon>Metazoa</taxon>
        <taxon>Ecdysozoa</taxon>
        <taxon>Arthropoda</taxon>
        <taxon>Crustacea</taxon>
        <taxon>Multicrustacea</taxon>
        <taxon>Malacostraca</taxon>
        <taxon>Eumalacostraca</taxon>
        <taxon>Eucarida</taxon>
        <taxon>Decapoda</taxon>
        <taxon>Pleocyemata</taxon>
        <taxon>Astacidea</taxon>
        <taxon>Parastacoidea</taxon>
        <taxon>Parastacidae</taxon>
        <taxon>Cherax</taxon>
    </lineage>
</organism>
<evidence type="ECO:0000313" key="3">
    <source>
        <dbReference type="Proteomes" id="UP001445076"/>
    </source>
</evidence>
<keyword evidence="3" id="KW-1185">Reference proteome</keyword>
<evidence type="ECO:0000256" key="1">
    <source>
        <dbReference type="SAM" id="MobiDB-lite"/>
    </source>
</evidence>
<feature type="non-terminal residue" evidence="2">
    <location>
        <position position="1"/>
    </location>
</feature>
<feature type="compositionally biased region" description="Basic residues" evidence="1">
    <location>
        <begin position="1"/>
        <end position="17"/>
    </location>
</feature>
<dbReference type="GO" id="GO:0005634">
    <property type="term" value="C:nucleus"/>
    <property type="evidence" value="ECO:0007669"/>
    <property type="project" value="TreeGrafter"/>
</dbReference>
<feature type="region of interest" description="Disordered" evidence="1">
    <location>
        <begin position="1"/>
        <end position="21"/>
    </location>
</feature>
<comment type="caution">
    <text evidence="2">The sequence shown here is derived from an EMBL/GenBank/DDBJ whole genome shotgun (WGS) entry which is preliminary data.</text>
</comment>
<name>A0AAW0Y6E8_CHEQU</name>
<dbReference type="PANTHER" id="PTHR21838:SF2">
    <property type="entry name" value="COILED-COIL DOMAIN-CONTAINING PROTEIN 137"/>
    <property type="match status" value="1"/>
</dbReference>
<dbReference type="PANTHER" id="PTHR21838">
    <property type="entry name" value="COILED-COIL DOMAIN-CONTAINING PROTEIN 137"/>
    <property type="match status" value="1"/>
</dbReference>
<feature type="compositionally biased region" description="Basic residues" evidence="1">
    <location>
        <begin position="176"/>
        <end position="195"/>
    </location>
</feature>
<feature type="compositionally biased region" description="Basic and acidic residues" evidence="1">
    <location>
        <begin position="79"/>
        <end position="93"/>
    </location>
</feature>
<reference evidence="2 3" key="1">
    <citation type="journal article" date="2024" name="BMC Genomics">
        <title>Genome assembly of redclaw crayfish (Cherax quadricarinatus) provides insights into its immune adaptation and hypoxia tolerance.</title>
        <authorList>
            <person name="Liu Z."/>
            <person name="Zheng J."/>
            <person name="Li H."/>
            <person name="Fang K."/>
            <person name="Wang S."/>
            <person name="He J."/>
            <person name="Zhou D."/>
            <person name="Weng S."/>
            <person name="Chi M."/>
            <person name="Gu Z."/>
            <person name="He J."/>
            <person name="Li F."/>
            <person name="Wang M."/>
        </authorList>
    </citation>
    <scope>NUCLEOTIDE SEQUENCE [LARGE SCALE GENOMIC DNA]</scope>
    <source>
        <strain evidence="2">ZL_2023a</strain>
    </source>
</reference>
<feature type="region of interest" description="Disordered" evidence="1">
    <location>
        <begin position="151"/>
        <end position="205"/>
    </location>
</feature>
<evidence type="ECO:0000313" key="2">
    <source>
        <dbReference type="EMBL" id="KAK8747327.1"/>
    </source>
</evidence>
<sequence>SNKLKMGRKILKKKHRGVKDPYKQQAERLNKIKNKLNCPPSCVDAQEIPRKLQNLAKFKDLERNEEQNMVKRKKKKKSKLIDGTKFVDRERDQPGMTKPLKMIPLLKQHPKENVEKFMKRVDTVTKVILKEAAFEDKFQVDVIRDEHGNITSVKQRDKNDPLLSEKQQLEVDEREKRKKLARKERDLRRRQKRKKNSNDDDDDEFSYYQDKIEFGEVVYEPPSLHTEKLTKKLGITKPKSFLFMDKVKKDGETETPASSMQVKKPVNEKLSAARKRMLEEEKLRVVEAYRKMKTTKHHSIPRTYNE</sequence>
<feature type="compositionally biased region" description="Basic and acidic residues" evidence="1">
    <location>
        <begin position="151"/>
        <end position="160"/>
    </location>
</feature>
<dbReference type="AlphaFoldDB" id="A0AAW0Y6E8"/>
<dbReference type="EMBL" id="JARKIK010000015">
    <property type="protein sequence ID" value="KAK8747327.1"/>
    <property type="molecule type" value="Genomic_DNA"/>
</dbReference>
<accession>A0AAW0Y6E8</accession>
<dbReference type="Proteomes" id="UP001445076">
    <property type="component" value="Unassembled WGS sequence"/>
</dbReference>
<evidence type="ECO:0008006" key="4">
    <source>
        <dbReference type="Google" id="ProtNLM"/>
    </source>
</evidence>
<dbReference type="InterPro" id="IPR026680">
    <property type="entry name" value="CCDC137"/>
</dbReference>
<protein>
    <recommendedName>
        <fullName evidence="4">Coiled-coil domain-containing protein 137</fullName>
    </recommendedName>
</protein>
<gene>
    <name evidence="2" type="ORF">OTU49_016752</name>
</gene>
<proteinExistence type="predicted"/>
<feature type="region of interest" description="Disordered" evidence="1">
    <location>
        <begin position="66"/>
        <end position="101"/>
    </location>
</feature>